<evidence type="ECO:0000313" key="1">
    <source>
        <dbReference type="EMBL" id="MFD1929217.1"/>
    </source>
</evidence>
<comment type="caution">
    <text evidence="1">The sequence shown here is derived from an EMBL/GenBank/DDBJ whole genome shotgun (WGS) entry which is preliminary data.</text>
</comment>
<proteinExistence type="predicted"/>
<protein>
    <submittedName>
        <fullName evidence="1">Uncharacterized protein</fullName>
    </submittedName>
</protein>
<evidence type="ECO:0000313" key="2">
    <source>
        <dbReference type="Proteomes" id="UP001597218"/>
    </source>
</evidence>
<dbReference type="RefSeq" id="WP_381539180.1">
    <property type="nucleotide sequence ID" value="NZ_JBHUGI010000034.1"/>
</dbReference>
<name>A0ABW4SL41_9BACL</name>
<accession>A0ABW4SL41</accession>
<dbReference type="EMBL" id="JBHUGI010000034">
    <property type="protein sequence ID" value="MFD1929217.1"/>
    <property type="molecule type" value="Genomic_DNA"/>
</dbReference>
<dbReference type="Proteomes" id="UP001597218">
    <property type="component" value="Unassembled WGS sequence"/>
</dbReference>
<gene>
    <name evidence="1" type="ORF">ACFSFY_14335</name>
</gene>
<organism evidence="1 2">
    <name type="scientific">Sporosarcina siberiensis</name>
    <dbReference type="NCBI Taxonomy" id="1365606"/>
    <lineage>
        <taxon>Bacteria</taxon>
        <taxon>Bacillati</taxon>
        <taxon>Bacillota</taxon>
        <taxon>Bacilli</taxon>
        <taxon>Bacillales</taxon>
        <taxon>Caryophanaceae</taxon>
        <taxon>Sporosarcina</taxon>
    </lineage>
</organism>
<reference evidence="2" key="1">
    <citation type="journal article" date="2019" name="Int. J. Syst. Evol. Microbiol.">
        <title>The Global Catalogue of Microorganisms (GCM) 10K type strain sequencing project: providing services to taxonomists for standard genome sequencing and annotation.</title>
        <authorList>
            <consortium name="The Broad Institute Genomics Platform"/>
            <consortium name="The Broad Institute Genome Sequencing Center for Infectious Disease"/>
            <person name="Wu L."/>
            <person name="Ma J."/>
        </authorList>
    </citation>
    <scope>NUCLEOTIDE SEQUENCE [LARGE SCALE GENOMIC DNA]</scope>
    <source>
        <strain evidence="2">CGMCC 4.7177</strain>
    </source>
</reference>
<sequence length="145" mass="17215">MELYESDDKFVFAVQGGEFREYESQPKAIILNNQPIPTKMWLTPVEEEIDPFKKTHDLYNYEFREYLCDDEPTYILKIEHSREKPSSLSSSATFFLDAHFAIEKIEELRNRGGIAEYNWDASNLTFIEIERGFKYENEGEDEEDY</sequence>
<keyword evidence="2" id="KW-1185">Reference proteome</keyword>